<evidence type="ECO:0000256" key="1">
    <source>
        <dbReference type="SAM" id="MobiDB-lite"/>
    </source>
</evidence>
<reference evidence="2 3" key="1">
    <citation type="submission" date="2019-05" db="EMBL/GenBank/DDBJ databases">
        <title>Another draft genome of Portunus trituberculatus and its Hox gene families provides insights of decapod evolution.</title>
        <authorList>
            <person name="Jeong J.-H."/>
            <person name="Song I."/>
            <person name="Kim S."/>
            <person name="Choi T."/>
            <person name="Kim D."/>
            <person name="Ryu S."/>
            <person name="Kim W."/>
        </authorList>
    </citation>
    <scope>NUCLEOTIDE SEQUENCE [LARGE SCALE GENOMIC DNA]</scope>
    <source>
        <tissue evidence="2">Muscle</tissue>
    </source>
</reference>
<feature type="region of interest" description="Disordered" evidence="1">
    <location>
        <begin position="173"/>
        <end position="192"/>
    </location>
</feature>
<dbReference type="AlphaFoldDB" id="A0A5B7F1I0"/>
<accession>A0A5B7F1I0</accession>
<dbReference type="EMBL" id="VSRR010004254">
    <property type="protein sequence ID" value="MPC39089.1"/>
    <property type="molecule type" value="Genomic_DNA"/>
</dbReference>
<evidence type="ECO:0000313" key="2">
    <source>
        <dbReference type="EMBL" id="MPC39089.1"/>
    </source>
</evidence>
<proteinExistence type="predicted"/>
<organism evidence="2 3">
    <name type="scientific">Portunus trituberculatus</name>
    <name type="common">Swimming crab</name>
    <name type="synonym">Neptunus trituberculatus</name>
    <dbReference type="NCBI Taxonomy" id="210409"/>
    <lineage>
        <taxon>Eukaryota</taxon>
        <taxon>Metazoa</taxon>
        <taxon>Ecdysozoa</taxon>
        <taxon>Arthropoda</taxon>
        <taxon>Crustacea</taxon>
        <taxon>Multicrustacea</taxon>
        <taxon>Malacostraca</taxon>
        <taxon>Eumalacostraca</taxon>
        <taxon>Eucarida</taxon>
        <taxon>Decapoda</taxon>
        <taxon>Pleocyemata</taxon>
        <taxon>Brachyura</taxon>
        <taxon>Eubrachyura</taxon>
        <taxon>Portunoidea</taxon>
        <taxon>Portunidae</taxon>
        <taxon>Portuninae</taxon>
        <taxon>Portunus</taxon>
    </lineage>
</organism>
<keyword evidence="3" id="KW-1185">Reference proteome</keyword>
<sequence length="236" mass="25938">MVSIAMVLRREEQCNRCANNPARRLSRQCCLLVLAFLVTHEADRRYLKSRLFKTTSFIKTVMASYIDYSTVTMRQNKGDFLTYLVTATAISESLPVRPSPYILSRPLSTNYPPSLSILSFSPPSRRPSPLPLMLPPVLPSSPTTPLIKRRLRAAIMIGESLVSVALTTPSSHASSRKVWSTPPLYPGSQDTDTLSSVSLKARQELGTSGLPAGNTVKVQGVLWIPTALVAQQRSVP</sequence>
<gene>
    <name evidence="2" type="ORF">E2C01_032608</name>
</gene>
<name>A0A5B7F1I0_PORTR</name>
<evidence type="ECO:0000313" key="3">
    <source>
        <dbReference type="Proteomes" id="UP000324222"/>
    </source>
</evidence>
<comment type="caution">
    <text evidence="2">The sequence shown here is derived from an EMBL/GenBank/DDBJ whole genome shotgun (WGS) entry which is preliminary data.</text>
</comment>
<protein>
    <submittedName>
        <fullName evidence="2">Uncharacterized protein</fullName>
    </submittedName>
</protein>
<dbReference type="Proteomes" id="UP000324222">
    <property type="component" value="Unassembled WGS sequence"/>
</dbReference>